<sequence>MRVIVNQVEYELPAQSMISDVLSLIDARPPYAVAVNLNFVPKTQHREFLLNENDQVEVIAPVTGG</sequence>
<organism evidence="1 2">
    <name type="scientific">Polynucleobacter campilacus</name>
    <dbReference type="NCBI Taxonomy" id="1743163"/>
    <lineage>
        <taxon>Bacteria</taxon>
        <taxon>Pseudomonadati</taxon>
        <taxon>Pseudomonadota</taxon>
        <taxon>Betaproteobacteria</taxon>
        <taxon>Burkholderiales</taxon>
        <taxon>Burkholderiaceae</taxon>
        <taxon>Polynucleobacter</taxon>
    </lineage>
</organism>
<dbReference type="InterPro" id="IPR003749">
    <property type="entry name" value="ThiS/MoaD-like"/>
</dbReference>
<dbReference type="InterPro" id="IPR016155">
    <property type="entry name" value="Mopterin_synth/thiamin_S_b"/>
</dbReference>
<gene>
    <name evidence="1" type="ORF">CBI31_09480</name>
</gene>
<comment type="caution">
    <text evidence="1">The sequence shown here is derived from an EMBL/GenBank/DDBJ whole genome shotgun (WGS) entry which is preliminary data.</text>
</comment>
<protein>
    <submittedName>
        <fullName evidence="1">Thiamine biosynthesis protein ThiS</fullName>
    </submittedName>
</protein>
<dbReference type="PANTHER" id="PTHR34472">
    <property type="entry name" value="SULFUR CARRIER PROTEIN THIS"/>
    <property type="match status" value="1"/>
</dbReference>
<proteinExistence type="predicted"/>
<dbReference type="PANTHER" id="PTHR34472:SF1">
    <property type="entry name" value="SULFUR CARRIER PROTEIN THIS"/>
    <property type="match status" value="1"/>
</dbReference>
<dbReference type="SUPFAM" id="SSF54285">
    <property type="entry name" value="MoaD/ThiS"/>
    <property type="match status" value="1"/>
</dbReference>
<evidence type="ECO:0000313" key="1">
    <source>
        <dbReference type="EMBL" id="OWS68936.1"/>
    </source>
</evidence>
<name>A0A254PUH3_9BURK</name>
<keyword evidence="2" id="KW-1185">Reference proteome</keyword>
<dbReference type="AlphaFoldDB" id="A0A254PUH3"/>
<dbReference type="Pfam" id="PF02597">
    <property type="entry name" value="ThiS"/>
    <property type="match status" value="1"/>
</dbReference>
<reference evidence="1 2" key="1">
    <citation type="submission" date="2017-05" db="EMBL/GenBank/DDBJ databases">
        <title>Genome of Polynucleobacter sp. MWH-Feld-100.</title>
        <authorList>
            <person name="Hahn M.W."/>
        </authorList>
    </citation>
    <scope>NUCLEOTIDE SEQUENCE [LARGE SCALE GENOMIC DNA]</scope>
    <source>
        <strain evidence="1 2">MWH-Feld-100</strain>
    </source>
</reference>
<dbReference type="InterPro" id="IPR012675">
    <property type="entry name" value="Beta-grasp_dom_sf"/>
</dbReference>
<accession>A0A254PUH3</accession>
<dbReference type="CDD" id="cd00565">
    <property type="entry name" value="Ubl_ThiS"/>
    <property type="match status" value="1"/>
</dbReference>
<dbReference type="RefSeq" id="WP_088526158.1">
    <property type="nucleotide sequence ID" value="NZ_NGUP01000005.1"/>
</dbReference>
<dbReference type="EMBL" id="NGUP01000005">
    <property type="protein sequence ID" value="OWS68936.1"/>
    <property type="molecule type" value="Genomic_DNA"/>
</dbReference>
<dbReference type="NCBIfam" id="TIGR01683">
    <property type="entry name" value="thiS"/>
    <property type="match status" value="1"/>
</dbReference>
<evidence type="ECO:0000313" key="2">
    <source>
        <dbReference type="Proteomes" id="UP000197528"/>
    </source>
</evidence>
<dbReference type="OrthoDB" id="9800283at2"/>
<dbReference type="Proteomes" id="UP000197528">
    <property type="component" value="Unassembled WGS sequence"/>
</dbReference>
<dbReference type="Gene3D" id="3.10.20.30">
    <property type="match status" value="1"/>
</dbReference>
<dbReference type="InterPro" id="IPR010035">
    <property type="entry name" value="Thi_S"/>
</dbReference>